<proteinExistence type="predicted"/>
<reference evidence="1" key="1">
    <citation type="submission" date="2023-04" db="EMBL/GenBank/DDBJ databases">
        <title>Draft Genome sequencing of Naganishia species isolated from polar environments using Oxford Nanopore Technology.</title>
        <authorList>
            <person name="Leo P."/>
            <person name="Venkateswaran K."/>
        </authorList>
    </citation>
    <scope>NUCLEOTIDE SEQUENCE</scope>
    <source>
        <strain evidence="1">MNA-CCFEE 5261</strain>
    </source>
</reference>
<name>A0ACC2W8D2_9TREE</name>
<organism evidence="1 2">
    <name type="scientific">Naganishia cerealis</name>
    <dbReference type="NCBI Taxonomy" id="610337"/>
    <lineage>
        <taxon>Eukaryota</taxon>
        <taxon>Fungi</taxon>
        <taxon>Dikarya</taxon>
        <taxon>Basidiomycota</taxon>
        <taxon>Agaricomycotina</taxon>
        <taxon>Tremellomycetes</taxon>
        <taxon>Filobasidiales</taxon>
        <taxon>Filobasidiaceae</taxon>
        <taxon>Naganishia</taxon>
    </lineage>
</organism>
<accession>A0ACC2W8D2</accession>
<protein>
    <submittedName>
        <fullName evidence="1">Uncharacterized protein</fullName>
    </submittedName>
</protein>
<comment type="caution">
    <text evidence="1">The sequence shown here is derived from an EMBL/GenBank/DDBJ whole genome shotgun (WGS) entry which is preliminary data.</text>
</comment>
<sequence>MVKLFQNDIQYQYPWSTTTIGFWRKYPNPHSTHVLSIDTLSRDVDLETGVLRTERIIKARQGVPKWIMRMLGVSENAWVREIVWVDPIAKITSTVSINMSLSEYVQCIELISYTPELSSPSNSTLFTQRAHISSPPAGLPPYAPSSGTGAPLSKSMSRILRKVGAKLESSSVERFGMNAGTGKLGFEGVLRDVEEQLRREGQVFVGEQHGP</sequence>
<dbReference type="Proteomes" id="UP001241377">
    <property type="component" value="Unassembled WGS sequence"/>
</dbReference>
<evidence type="ECO:0000313" key="1">
    <source>
        <dbReference type="EMBL" id="KAJ9107902.1"/>
    </source>
</evidence>
<keyword evidence="2" id="KW-1185">Reference proteome</keyword>
<dbReference type="EMBL" id="JASBWR010000023">
    <property type="protein sequence ID" value="KAJ9107902.1"/>
    <property type="molecule type" value="Genomic_DNA"/>
</dbReference>
<evidence type="ECO:0000313" key="2">
    <source>
        <dbReference type="Proteomes" id="UP001241377"/>
    </source>
</evidence>
<gene>
    <name evidence="1" type="ORF">QFC19_002645</name>
</gene>